<feature type="domain" description="Glycoside hydrolase family 65 C-terminal" evidence="8">
    <location>
        <begin position="750"/>
        <end position="791"/>
    </location>
</feature>
<dbReference type="Pfam" id="PF03636">
    <property type="entry name" value="Glyco_hydro_65N"/>
    <property type="match status" value="1"/>
</dbReference>
<keyword evidence="4" id="KW-0378">Hydrolase</keyword>
<feature type="signal peptide" evidence="6">
    <location>
        <begin position="1"/>
        <end position="22"/>
    </location>
</feature>
<dbReference type="PANTHER" id="PTHR11051">
    <property type="entry name" value="GLYCOSYL HYDROLASE-RELATED"/>
    <property type="match status" value="1"/>
</dbReference>
<dbReference type="InterPro" id="IPR008928">
    <property type="entry name" value="6-hairpin_glycosidase_sf"/>
</dbReference>
<dbReference type="Gene3D" id="2.70.98.40">
    <property type="entry name" value="Glycoside hydrolase, family 65, N-terminal domain"/>
    <property type="match status" value="1"/>
</dbReference>
<comment type="catalytic activity">
    <reaction evidence="1">
        <text>alpha,alpha-trehalose + H2O = alpha-D-glucose + beta-D-glucose</text>
        <dbReference type="Rhea" id="RHEA:32675"/>
        <dbReference type="ChEBI" id="CHEBI:15377"/>
        <dbReference type="ChEBI" id="CHEBI:15903"/>
        <dbReference type="ChEBI" id="CHEBI:16551"/>
        <dbReference type="ChEBI" id="CHEBI:17925"/>
        <dbReference type="EC" id="3.2.1.28"/>
    </reaction>
</comment>
<protein>
    <recommendedName>
        <fullName evidence="3">alpha,alpha-trehalase</fullName>
        <ecNumber evidence="3">3.2.1.28</ecNumber>
    </recommendedName>
</protein>
<dbReference type="EMBL" id="ML978128">
    <property type="protein sequence ID" value="KAF2097185.1"/>
    <property type="molecule type" value="Genomic_DNA"/>
</dbReference>
<dbReference type="AlphaFoldDB" id="A0A9P4IDC0"/>
<dbReference type="GO" id="GO:0009277">
    <property type="term" value="C:fungal-type cell wall"/>
    <property type="evidence" value="ECO:0007669"/>
    <property type="project" value="TreeGrafter"/>
</dbReference>
<reference evidence="10" key="1">
    <citation type="journal article" date="2020" name="Stud. Mycol.">
        <title>101 Dothideomycetes genomes: a test case for predicting lifestyles and emergence of pathogens.</title>
        <authorList>
            <person name="Haridas S."/>
            <person name="Albert R."/>
            <person name="Binder M."/>
            <person name="Bloem J."/>
            <person name="Labutti K."/>
            <person name="Salamov A."/>
            <person name="Andreopoulos B."/>
            <person name="Baker S."/>
            <person name="Barry K."/>
            <person name="Bills G."/>
            <person name="Bluhm B."/>
            <person name="Cannon C."/>
            <person name="Castanera R."/>
            <person name="Culley D."/>
            <person name="Daum C."/>
            <person name="Ezra D."/>
            <person name="Gonzalez J."/>
            <person name="Henrissat B."/>
            <person name="Kuo A."/>
            <person name="Liang C."/>
            <person name="Lipzen A."/>
            <person name="Lutzoni F."/>
            <person name="Magnuson J."/>
            <person name="Mondo S."/>
            <person name="Nolan M."/>
            <person name="Ohm R."/>
            <person name="Pangilinan J."/>
            <person name="Park H.-J."/>
            <person name="Ramirez L."/>
            <person name="Alfaro M."/>
            <person name="Sun H."/>
            <person name="Tritt A."/>
            <person name="Yoshinaga Y."/>
            <person name="Zwiers L.-H."/>
            <person name="Turgeon B."/>
            <person name="Goodwin S."/>
            <person name="Spatafora J."/>
            <person name="Crous P."/>
            <person name="Grigoriev I."/>
        </authorList>
    </citation>
    <scope>NUCLEOTIDE SEQUENCE</scope>
    <source>
        <strain evidence="10">CBS 133067</strain>
    </source>
</reference>
<dbReference type="SUPFAM" id="SSF48208">
    <property type="entry name" value="Six-hairpin glycosidases"/>
    <property type="match status" value="1"/>
</dbReference>
<comment type="caution">
    <text evidence="10">The sequence shown here is derived from an EMBL/GenBank/DDBJ whole genome shotgun (WGS) entry which is preliminary data.</text>
</comment>
<gene>
    <name evidence="10" type="ORF">NA57DRAFT_40972</name>
</gene>
<evidence type="ECO:0000256" key="4">
    <source>
        <dbReference type="ARBA" id="ARBA00022801"/>
    </source>
</evidence>
<dbReference type="Gene3D" id="1.50.10.10">
    <property type="match status" value="1"/>
</dbReference>
<dbReference type="SUPFAM" id="SSF74650">
    <property type="entry name" value="Galactose mutarotase-like"/>
    <property type="match status" value="1"/>
</dbReference>
<evidence type="ECO:0000259" key="8">
    <source>
        <dbReference type="Pfam" id="PF03633"/>
    </source>
</evidence>
<dbReference type="GO" id="GO:0030246">
    <property type="term" value="F:carbohydrate binding"/>
    <property type="evidence" value="ECO:0007669"/>
    <property type="project" value="InterPro"/>
</dbReference>
<evidence type="ECO:0000256" key="2">
    <source>
        <dbReference type="ARBA" id="ARBA00006768"/>
    </source>
</evidence>
<dbReference type="Pfam" id="PF03633">
    <property type="entry name" value="Glyco_hydro_65C"/>
    <property type="match status" value="1"/>
</dbReference>
<dbReference type="OrthoDB" id="200349at2759"/>
<evidence type="ECO:0000313" key="10">
    <source>
        <dbReference type="EMBL" id="KAF2097185.1"/>
    </source>
</evidence>
<accession>A0A9P4IDC0</accession>
<name>A0A9P4IDC0_9PEZI</name>
<evidence type="ECO:0000259" key="9">
    <source>
        <dbReference type="Pfam" id="PF03636"/>
    </source>
</evidence>
<comment type="similarity">
    <text evidence="2">Belongs to the glycosyl hydrolase 65 family.</text>
</comment>
<dbReference type="InterPro" id="IPR011013">
    <property type="entry name" value="Gal_mutarotase_sf_dom"/>
</dbReference>
<keyword evidence="5" id="KW-0325">Glycoprotein</keyword>
<dbReference type="InterPro" id="IPR005194">
    <property type="entry name" value="Glyco_hydro_65_C"/>
</dbReference>
<dbReference type="Proteomes" id="UP000799772">
    <property type="component" value="Unassembled WGS sequence"/>
</dbReference>
<sequence>MLSPNVLLRISVIPLWLSLVYAETYNTRFKDVTWDNENWRITNTVLDQGHYQSRLSLANGYFGINVAAVGPFFEVESPVYGDDISGWPVFNRRQTFATISGFWDSQPTANGASNGTNFEWLNQYGGESIIAGVPHWGGLIVVSSGGSVLNATVPAEQISGYSSVLDIGAGVHSWRYTWTPDGEPALDIEYSMFVHKLYVNQAAVQLTITPSRDANVTVVDVLNGDCAVRTTFVDKQFEKDSATIWSAVKPRGIDNVEAYIYSTLAGDCEMSDRKQVVDEPYIGANESSIAQSVRIDLTAGQPSTIEKYIGAASSDAFKNPQQVARNASAAAAKMGISALLESHIREWDSTMSEDSVDDYSFPENGSLPNDANIVELQILSVTNPFHLLQNTVGQNAIAAAGGNEKLNINSISVCGLGSDCYAGMIFWDADVWMAPGLVVSHPEAAQQITNYRVAKHAQAKQNVKEAFTSSQNETGKFTGGAVFPWTSARFGNCTGTGPCFDYEYHINGDIGLQLYNYWVASGDQDLWKNSLFPVYDDIAYFFAELLTYDKKTGKYSLTNATDPDEYANHIDNPGFTMPLIYTHIENANNFRVRLGLPANKTWAEIAKNINIPVSESADIILEYSGMNGSIQVKQADVPLVDDFLDYPNNFTLSDLDYYASKQSPNGPGMTYGVYSVVANAASPSGCSAYTYEIYGNEPYVRGPWFQYSEQLIDDFTTNGGTHPAFPFLTGMGGANRVAVIGYLGFKFMPDSFNINPQLPPQIENLKFRTLYWQGHAINATSNQTHTVLTRLPKSLKNANPAYNDKPINVTFGDGSKPISLPPNKSITIENRRQSYNLTVPGNLAQCKPAYCPQSYVPGQLPIAAIDGAISTPWQPSDPNKTASVTVDLTSQPFQPVTGFYFDWAQNPPKSYSISFSNASSMEAANAAASEKGAATVSSSAHIKVSSPYNASNADALVPYSSNYTSVTLDKPVWSGKYATLSVLGTQGSETDVGGTVAEWAIIGSGGKDSAKRDVYRPRRWAHGVEDIHV</sequence>
<feature type="domain" description="Glycoside hydrolase family 65 central catalytic" evidence="7">
    <location>
        <begin position="400"/>
        <end position="626"/>
    </location>
</feature>
<evidence type="ECO:0000256" key="6">
    <source>
        <dbReference type="SAM" id="SignalP"/>
    </source>
</evidence>
<dbReference type="Gene3D" id="2.60.420.10">
    <property type="entry name" value="Maltose phosphorylase, domain 3"/>
    <property type="match status" value="1"/>
</dbReference>
<evidence type="ECO:0000259" key="7">
    <source>
        <dbReference type="Pfam" id="PF03632"/>
    </source>
</evidence>
<dbReference type="InterPro" id="IPR012341">
    <property type="entry name" value="6hp_glycosidase-like_sf"/>
</dbReference>
<dbReference type="GO" id="GO:0005993">
    <property type="term" value="P:trehalose catabolic process"/>
    <property type="evidence" value="ECO:0007669"/>
    <property type="project" value="TreeGrafter"/>
</dbReference>
<keyword evidence="11" id="KW-1185">Reference proteome</keyword>
<feature type="domain" description="Glycoside hydrolase family 65 N-terminal" evidence="9">
    <location>
        <begin position="47"/>
        <end position="315"/>
    </location>
</feature>
<dbReference type="FunFam" id="1.50.10.10:FF:000032">
    <property type="entry name" value="Vacuolar acid trehalase"/>
    <property type="match status" value="1"/>
</dbReference>
<dbReference type="Pfam" id="PF03632">
    <property type="entry name" value="Glyco_hydro_65m"/>
    <property type="match status" value="1"/>
</dbReference>
<evidence type="ECO:0000313" key="11">
    <source>
        <dbReference type="Proteomes" id="UP000799772"/>
    </source>
</evidence>
<dbReference type="InterPro" id="IPR037018">
    <property type="entry name" value="GH65_N"/>
</dbReference>
<dbReference type="PANTHER" id="PTHR11051:SF8">
    <property type="entry name" value="PROTEIN-GLUCOSYLGALACTOSYLHYDROXYLYSINE GLUCOSIDASE"/>
    <property type="match status" value="1"/>
</dbReference>
<evidence type="ECO:0000256" key="5">
    <source>
        <dbReference type="ARBA" id="ARBA00023180"/>
    </source>
</evidence>
<proteinExistence type="inferred from homology"/>
<dbReference type="InterPro" id="IPR005196">
    <property type="entry name" value="Glyco_hydro_65_N"/>
</dbReference>
<dbReference type="Gene3D" id="2.60.120.260">
    <property type="entry name" value="Galactose-binding domain-like"/>
    <property type="match status" value="1"/>
</dbReference>
<evidence type="ECO:0000256" key="3">
    <source>
        <dbReference type="ARBA" id="ARBA00012757"/>
    </source>
</evidence>
<evidence type="ECO:0000256" key="1">
    <source>
        <dbReference type="ARBA" id="ARBA00001576"/>
    </source>
</evidence>
<keyword evidence="6" id="KW-0732">Signal</keyword>
<dbReference type="EC" id="3.2.1.28" evidence="3"/>
<dbReference type="GO" id="GO:0004555">
    <property type="term" value="F:alpha,alpha-trehalase activity"/>
    <property type="evidence" value="ECO:0007669"/>
    <property type="project" value="UniProtKB-EC"/>
</dbReference>
<organism evidence="10 11">
    <name type="scientific">Rhizodiscina lignyota</name>
    <dbReference type="NCBI Taxonomy" id="1504668"/>
    <lineage>
        <taxon>Eukaryota</taxon>
        <taxon>Fungi</taxon>
        <taxon>Dikarya</taxon>
        <taxon>Ascomycota</taxon>
        <taxon>Pezizomycotina</taxon>
        <taxon>Dothideomycetes</taxon>
        <taxon>Pleosporomycetidae</taxon>
        <taxon>Aulographales</taxon>
        <taxon>Rhizodiscinaceae</taxon>
        <taxon>Rhizodiscina</taxon>
    </lineage>
</organism>
<feature type="chain" id="PRO_5040247269" description="alpha,alpha-trehalase" evidence="6">
    <location>
        <begin position="23"/>
        <end position="1029"/>
    </location>
</feature>
<dbReference type="InterPro" id="IPR005195">
    <property type="entry name" value="Glyco_hydro_65_M"/>
</dbReference>